<evidence type="ECO:0000256" key="3">
    <source>
        <dbReference type="ARBA" id="ARBA00022692"/>
    </source>
</evidence>
<dbReference type="GO" id="GO:0015086">
    <property type="term" value="F:cadmium ion transmembrane transporter activity"/>
    <property type="evidence" value="ECO:0007669"/>
    <property type="project" value="TreeGrafter"/>
</dbReference>
<dbReference type="PROSITE" id="PS00154">
    <property type="entry name" value="ATPASE_E1_E2"/>
    <property type="match status" value="1"/>
</dbReference>
<evidence type="ECO:0000256" key="6">
    <source>
        <dbReference type="ARBA" id="ARBA00022989"/>
    </source>
</evidence>
<proteinExistence type="inferred from homology"/>
<dbReference type="EC" id="7.2.2.12" evidence="8"/>
<keyword evidence="10" id="KW-0067">ATP-binding</keyword>
<evidence type="ECO:0000256" key="9">
    <source>
        <dbReference type="ARBA" id="ARBA00047308"/>
    </source>
</evidence>
<dbReference type="GO" id="GO:0016463">
    <property type="term" value="F:P-type zinc transporter activity"/>
    <property type="evidence" value="ECO:0007669"/>
    <property type="project" value="UniProtKB-EC"/>
</dbReference>
<dbReference type="InterPro" id="IPR027256">
    <property type="entry name" value="P-typ_ATPase_IB"/>
</dbReference>
<dbReference type="SFLD" id="SFLDG00002">
    <property type="entry name" value="C1.7:_P-type_atpase_like"/>
    <property type="match status" value="1"/>
</dbReference>
<dbReference type="PRINTS" id="PR00119">
    <property type="entry name" value="CATATPASE"/>
</dbReference>
<dbReference type="Pfam" id="PF00702">
    <property type="entry name" value="Hydrolase"/>
    <property type="match status" value="1"/>
</dbReference>
<keyword evidence="3 10" id="KW-0812">Transmembrane</keyword>
<evidence type="ECO:0000256" key="7">
    <source>
        <dbReference type="ARBA" id="ARBA00023136"/>
    </source>
</evidence>
<name>A0A328ANC9_9CAUL</name>
<evidence type="ECO:0000259" key="12">
    <source>
        <dbReference type="Pfam" id="PF00122"/>
    </source>
</evidence>
<dbReference type="InterPro" id="IPR018303">
    <property type="entry name" value="ATPase_P-typ_P_site"/>
</dbReference>
<evidence type="ECO:0000313" key="13">
    <source>
        <dbReference type="EMBL" id="RAK54954.1"/>
    </source>
</evidence>
<evidence type="ECO:0000256" key="8">
    <source>
        <dbReference type="ARBA" id="ARBA00039097"/>
    </source>
</evidence>
<dbReference type="GO" id="GO:0046872">
    <property type="term" value="F:metal ion binding"/>
    <property type="evidence" value="ECO:0007669"/>
    <property type="project" value="UniProtKB-KW"/>
</dbReference>
<evidence type="ECO:0000256" key="4">
    <source>
        <dbReference type="ARBA" id="ARBA00022723"/>
    </source>
</evidence>
<feature type="transmembrane region" description="Helical" evidence="10">
    <location>
        <begin position="663"/>
        <end position="682"/>
    </location>
</feature>
<dbReference type="Gene3D" id="3.40.50.1000">
    <property type="entry name" value="HAD superfamily/HAD-like"/>
    <property type="match status" value="1"/>
</dbReference>
<dbReference type="EMBL" id="QFYQ01000001">
    <property type="protein sequence ID" value="RAK54954.1"/>
    <property type="molecule type" value="Genomic_DNA"/>
</dbReference>
<dbReference type="OrthoDB" id="9813266at2"/>
<dbReference type="InterPro" id="IPR044492">
    <property type="entry name" value="P_typ_ATPase_HD_dom"/>
</dbReference>
<keyword evidence="7 10" id="KW-0472">Membrane</keyword>
<dbReference type="Proteomes" id="UP000249254">
    <property type="component" value="Unassembled WGS sequence"/>
</dbReference>
<evidence type="ECO:0000313" key="14">
    <source>
        <dbReference type="Proteomes" id="UP000249254"/>
    </source>
</evidence>
<dbReference type="InterPro" id="IPR001757">
    <property type="entry name" value="P_typ_ATPase"/>
</dbReference>
<reference evidence="14" key="1">
    <citation type="submission" date="2018-05" db="EMBL/GenBank/DDBJ databases">
        <authorList>
            <person name="Li X."/>
        </authorList>
    </citation>
    <scope>NUCLEOTIDE SEQUENCE [LARGE SCALE GENOMIC DNA]</scope>
    <source>
        <strain evidence="14">LX32</strain>
    </source>
</reference>
<dbReference type="PANTHER" id="PTHR48085">
    <property type="entry name" value="CADMIUM/ZINC-TRANSPORTING ATPASE HMA2-RELATED"/>
    <property type="match status" value="1"/>
</dbReference>
<feature type="transmembrane region" description="Helical" evidence="10">
    <location>
        <begin position="117"/>
        <end position="136"/>
    </location>
</feature>
<keyword evidence="10" id="KW-0547">Nucleotide-binding</keyword>
<dbReference type="PANTHER" id="PTHR48085:SF5">
    <property type="entry name" value="CADMIUM_ZINC-TRANSPORTING ATPASE HMA4-RELATED"/>
    <property type="match status" value="1"/>
</dbReference>
<dbReference type="InterPro" id="IPR023299">
    <property type="entry name" value="ATPase_P-typ_cyto_dom_N"/>
</dbReference>
<dbReference type="PRINTS" id="PR00941">
    <property type="entry name" value="CDATPASE"/>
</dbReference>
<evidence type="ECO:0000256" key="1">
    <source>
        <dbReference type="ARBA" id="ARBA00004370"/>
    </source>
</evidence>
<dbReference type="AlphaFoldDB" id="A0A328ANC9"/>
<dbReference type="InterPro" id="IPR023214">
    <property type="entry name" value="HAD_sf"/>
</dbReference>
<dbReference type="FunFam" id="2.70.150.10:FF:000002">
    <property type="entry name" value="Copper-transporting ATPase 1, putative"/>
    <property type="match status" value="1"/>
</dbReference>
<comment type="subcellular location">
    <subcellularLocation>
        <location evidence="10">Cell membrane</location>
    </subcellularLocation>
    <subcellularLocation>
        <location evidence="1">Membrane</location>
    </subcellularLocation>
</comment>
<feature type="transmembrane region" description="Helical" evidence="10">
    <location>
        <begin position="352"/>
        <end position="377"/>
    </location>
</feature>
<dbReference type="InterPro" id="IPR059000">
    <property type="entry name" value="ATPase_P-type_domA"/>
</dbReference>
<dbReference type="NCBIfam" id="TIGR01494">
    <property type="entry name" value="ATPase_P-type"/>
    <property type="match status" value="1"/>
</dbReference>
<comment type="similarity">
    <text evidence="2 10">Belongs to the cation transport ATPase (P-type) (TC 3.A.3) family. Type IB subfamily.</text>
</comment>
<dbReference type="SUPFAM" id="SSF56784">
    <property type="entry name" value="HAD-like"/>
    <property type="match status" value="1"/>
</dbReference>
<feature type="domain" description="P-type ATPase A" evidence="12">
    <location>
        <begin position="201"/>
        <end position="302"/>
    </location>
</feature>
<gene>
    <name evidence="13" type="ORF">DJ017_10640</name>
</gene>
<evidence type="ECO:0000256" key="5">
    <source>
        <dbReference type="ARBA" id="ARBA00022967"/>
    </source>
</evidence>
<dbReference type="Gene3D" id="2.70.150.10">
    <property type="entry name" value="Calcium-transporting ATPase, cytoplasmic transduction domain A"/>
    <property type="match status" value="1"/>
</dbReference>
<dbReference type="NCBIfam" id="TIGR01525">
    <property type="entry name" value="ATPase-IB_hvy"/>
    <property type="match status" value="1"/>
</dbReference>
<comment type="caution">
    <text evidence="13">The sequence shown here is derived from an EMBL/GenBank/DDBJ whole genome shotgun (WGS) entry which is preliminary data.</text>
</comment>
<dbReference type="GO" id="GO:0016887">
    <property type="term" value="F:ATP hydrolysis activity"/>
    <property type="evidence" value="ECO:0007669"/>
    <property type="project" value="InterPro"/>
</dbReference>
<dbReference type="Pfam" id="PF00122">
    <property type="entry name" value="E1-E2_ATPase"/>
    <property type="match status" value="1"/>
</dbReference>
<keyword evidence="5" id="KW-1278">Translocase</keyword>
<dbReference type="SFLD" id="SFLDF00027">
    <property type="entry name" value="p-type_atpase"/>
    <property type="match status" value="1"/>
</dbReference>
<accession>A0A328ANC9</accession>
<dbReference type="InterPro" id="IPR036412">
    <property type="entry name" value="HAD-like_sf"/>
</dbReference>
<dbReference type="InterPro" id="IPR008250">
    <property type="entry name" value="ATPase_P-typ_transduc_dom_A_sf"/>
</dbReference>
<organism evidence="13 14">
    <name type="scientific">Phenylobacterium soli</name>
    <dbReference type="NCBI Taxonomy" id="2170551"/>
    <lineage>
        <taxon>Bacteria</taxon>
        <taxon>Pseudomonadati</taxon>
        <taxon>Pseudomonadota</taxon>
        <taxon>Alphaproteobacteria</taxon>
        <taxon>Caulobacterales</taxon>
        <taxon>Caulobacteraceae</taxon>
        <taxon>Phenylobacterium</taxon>
    </lineage>
</organism>
<keyword evidence="10" id="KW-1003">Cell membrane</keyword>
<dbReference type="InterPro" id="IPR051014">
    <property type="entry name" value="Cation_Transport_ATPase_IB"/>
</dbReference>
<dbReference type="SUPFAM" id="SSF81653">
    <property type="entry name" value="Calcium ATPase, transduction domain A"/>
    <property type="match status" value="1"/>
</dbReference>
<sequence length="785" mass="82789">MDCAEEVATLREVLGPVVGGEDRLSFDVLNSRMNIADAAAQIPDEAIIRAVRATGMAATPWTATRPDGGDADRRRQEVCTIGSGALVLLGMALHVWSSADFASALRLFIEHAGEPTPWPEIAAYLTAILLGGWYVAPKALYAARRLRPDMNLLMVIAVAGAAGIGEWFEAATVAFLFSLSLTLESWSISRARRAVATLLDLAPPSVRLLRPDGSEAVTPVAEVRPGERFVVAGGERIALDGDVIAGVSTVNQAPITGESVPVEKGVGAQVFAGTINGDGALTVESTRAAGDTTLARIIQLVQQAHTRRAPTEQWVERFARIYTPTVMAMALAVFLGPPLVFGGAWADWFYRALVLLVIACPCALVISTPVSIVAALASAARAGVLIKGGAYIELPARLRAVAMDKTGTITRGAPQVVCVIPLAGHSEEELLARAAALEARSSHPLARAIVDYAGMREVPPQAADDVQVLKGKGLSGRFDGRDFWLGSHRYVVERGQDHAELAERVQRLEADGKTVIVIGNGRHVCGLIAVADTVRPEARQVIAELRAAGVAHVVMLTGDNQATANAIGHEIGVDEVRAELLPEDKVACIEDLVSRYGAVAMVGDGVNDAPALARASLGVAMGAIGSDAAIETADVALMSDDLSRLPWLIRHSRRTLGVIRQNVVFSLGVKATFFILTLFGMASLWGAIAADVGASLLVVLNALRLLRATPSPSALGATERPPPARGGEGLRPPHSPQFVDQSHSPTPHPQGGVHEVDHTAVGPGDRPCCSDGRDKLSRQPAVRRV</sequence>
<dbReference type="InterPro" id="IPR023298">
    <property type="entry name" value="ATPase_P-typ_TM_dom_sf"/>
</dbReference>
<dbReference type="GO" id="GO:0005524">
    <property type="term" value="F:ATP binding"/>
    <property type="evidence" value="ECO:0007669"/>
    <property type="project" value="UniProtKB-UniRule"/>
</dbReference>
<keyword evidence="14" id="KW-1185">Reference proteome</keyword>
<feature type="region of interest" description="Disordered" evidence="11">
    <location>
        <begin position="712"/>
        <end position="785"/>
    </location>
</feature>
<keyword evidence="6 10" id="KW-1133">Transmembrane helix</keyword>
<evidence type="ECO:0000256" key="2">
    <source>
        <dbReference type="ARBA" id="ARBA00006024"/>
    </source>
</evidence>
<comment type="catalytic activity">
    <reaction evidence="9">
        <text>Zn(2+)(in) + ATP + H2O = Zn(2+)(out) + ADP + phosphate + H(+)</text>
        <dbReference type="Rhea" id="RHEA:20621"/>
        <dbReference type="ChEBI" id="CHEBI:15377"/>
        <dbReference type="ChEBI" id="CHEBI:15378"/>
        <dbReference type="ChEBI" id="CHEBI:29105"/>
        <dbReference type="ChEBI" id="CHEBI:30616"/>
        <dbReference type="ChEBI" id="CHEBI:43474"/>
        <dbReference type="ChEBI" id="CHEBI:456216"/>
        <dbReference type="EC" id="7.2.2.12"/>
    </reaction>
</comment>
<dbReference type="SFLD" id="SFLDS00003">
    <property type="entry name" value="Haloacid_Dehalogenase"/>
    <property type="match status" value="1"/>
</dbReference>
<dbReference type="SUPFAM" id="SSF81665">
    <property type="entry name" value="Calcium ATPase, transmembrane domain M"/>
    <property type="match status" value="1"/>
</dbReference>
<evidence type="ECO:0000256" key="11">
    <source>
        <dbReference type="SAM" id="MobiDB-lite"/>
    </source>
</evidence>
<feature type="transmembrane region" description="Helical" evidence="10">
    <location>
        <begin position="78"/>
        <end position="97"/>
    </location>
</feature>
<protein>
    <recommendedName>
        <fullName evidence="8">P-type Zn(2+) transporter</fullName>
        <ecNumber evidence="8">7.2.2.12</ecNumber>
    </recommendedName>
</protein>
<dbReference type="GO" id="GO:0005886">
    <property type="term" value="C:plasma membrane"/>
    <property type="evidence" value="ECO:0007669"/>
    <property type="project" value="UniProtKB-SubCell"/>
</dbReference>
<keyword evidence="4 10" id="KW-0479">Metal-binding</keyword>
<evidence type="ECO:0000256" key="10">
    <source>
        <dbReference type="RuleBase" id="RU362081"/>
    </source>
</evidence>
<dbReference type="Gene3D" id="3.40.1110.10">
    <property type="entry name" value="Calcium-transporting ATPase, cytoplasmic domain N"/>
    <property type="match status" value="1"/>
</dbReference>
<feature type="transmembrane region" description="Helical" evidence="10">
    <location>
        <begin position="326"/>
        <end position="346"/>
    </location>
</feature>
<dbReference type="RefSeq" id="WP_111528704.1">
    <property type="nucleotide sequence ID" value="NZ_JBHRSG010000004.1"/>
</dbReference>